<accession>A0ABM7NLN2</accession>
<comment type="subcellular location">
    <subcellularLocation>
        <location evidence="6">Cytoplasm</location>
    </subcellularLocation>
</comment>
<dbReference type="EMBL" id="AP024480">
    <property type="protein sequence ID" value="BCS81002.1"/>
    <property type="molecule type" value="Genomic_DNA"/>
</dbReference>
<dbReference type="PANTHER" id="PTHR43648:SF1">
    <property type="entry name" value="ELECTRON TRANSFER FLAVOPROTEIN BETA SUBUNIT LYSINE METHYLTRANSFERASE"/>
    <property type="match status" value="1"/>
</dbReference>
<dbReference type="PANTHER" id="PTHR43648">
    <property type="entry name" value="ELECTRON TRANSFER FLAVOPROTEIN BETA SUBUNIT LYSINE METHYLTRANSFERASE"/>
    <property type="match status" value="1"/>
</dbReference>
<dbReference type="RefSeq" id="WP_207182034.1">
    <property type="nucleotide sequence ID" value="NZ_AP024480.1"/>
</dbReference>
<dbReference type="NCBIfam" id="TIGR00406">
    <property type="entry name" value="prmA"/>
    <property type="match status" value="1"/>
</dbReference>
<evidence type="ECO:0000313" key="8">
    <source>
        <dbReference type="Proteomes" id="UP000663623"/>
    </source>
</evidence>
<keyword evidence="8" id="KW-1185">Reference proteome</keyword>
<proteinExistence type="inferred from homology"/>
<feature type="binding site" evidence="6">
    <location>
        <position position="239"/>
    </location>
    <ligand>
        <name>S-adenosyl-L-methionine</name>
        <dbReference type="ChEBI" id="CHEBI:59789"/>
    </ligand>
</feature>
<dbReference type="SUPFAM" id="SSF53335">
    <property type="entry name" value="S-adenosyl-L-methionine-dependent methyltransferases"/>
    <property type="match status" value="1"/>
</dbReference>
<feature type="binding site" evidence="6">
    <location>
        <position position="198"/>
    </location>
    <ligand>
        <name>S-adenosyl-L-methionine</name>
        <dbReference type="ChEBI" id="CHEBI:59789"/>
    </ligand>
</feature>
<sequence>MRWYEISIKTTEEAEDAISNILYELGANGVAIEDNEIVTRPNLWDYIDENQFTKKDYARVYAYFPENSNILELIHTIEERLKEASKYINVGEGKISVSEIDEKDWAEEWKKYYKPVEIGNIAIVPSWEDYKAEDSKTIVRLDPGMAFGTGTHESTILCLEAIQEYVKPEMDVLDVGTGSGILAIAAKKFLARRVLAVDIDEVAVKVAEENARLNGVEIEIKKNDLVEGIEEKFDLVVANIVADIIMRLSRDVKKVLKDNGIFISSGIIEDRLEYVLKSFEKNSLEIVEVKKMGTWCLVVSKKTA</sequence>
<evidence type="ECO:0000256" key="5">
    <source>
        <dbReference type="ARBA" id="ARBA00022691"/>
    </source>
</evidence>
<dbReference type="Gene3D" id="3.40.50.150">
    <property type="entry name" value="Vaccinia Virus protein VP39"/>
    <property type="match status" value="1"/>
</dbReference>
<evidence type="ECO:0000256" key="4">
    <source>
        <dbReference type="ARBA" id="ARBA00022679"/>
    </source>
</evidence>
<keyword evidence="4 6" id="KW-0808">Transferase</keyword>
<dbReference type="PIRSF" id="PIRSF000401">
    <property type="entry name" value="RPL11_MTase"/>
    <property type="match status" value="1"/>
</dbReference>
<evidence type="ECO:0000256" key="2">
    <source>
        <dbReference type="ARBA" id="ARBA00022490"/>
    </source>
</evidence>
<evidence type="ECO:0000256" key="1">
    <source>
        <dbReference type="ARBA" id="ARBA00009741"/>
    </source>
</evidence>
<keyword evidence="5 6" id="KW-0949">S-adenosyl-L-methionine</keyword>
<dbReference type="InterPro" id="IPR050078">
    <property type="entry name" value="Ribosomal_L11_MeTrfase_PrmA"/>
</dbReference>
<dbReference type="Pfam" id="PF06325">
    <property type="entry name" value="PrmA"/>
    <property type="match status" value="1"/>
</dbReference>
<evidence type="ECO:0000256" key="6">
    <source>
        <dbReference type="HAMAP-Rule" id="MF_00735"/>
    </source>
</evidence>
<dbReference type="CDD" id="cd02440">
    <property type="entry name" value="AdoMet_MTases"/>
    <property type="match status" value="1"/>
</dbReference>
<dbReference type="GO" id="GO:0005840">
    <property type="term" value="C:ribosome"/>
    <property type="evidence" value="ECO:0007669"/>
    <property type="project" value="UniProtKB-KW"/>
</dbReference>
<comment type="similarity">
    <text evidence="1 6">Belongs to the methyltransferase superfamily. PrmA family.</text>
</comment>
<keyword evidence="3 6" id="KW-0489">Methyltransferase</keyword>
<dbReference type="EC" id="2.1.1.-" evidence="6"/>
<reference evidence="7 8" key="1">
    <citation type="submission" date="2021-02" db="EMBL/GenBank/DDBJ databases">
        <title>Nitrogen-fixing ability and nitrogen fixation related genes of thermophilic fermentative bacteria in the genus Caldicellulosiruptor.</title>
        <authorList>
            <person name="Chen Y."/>
            <person name="Nishihara A."/>
            <person name="Haruta S."/>
        </authorList>
    </citation>
    <scope>NUCLEOTIDE SEQUENCE [LARGE SCALE GENOMIC DNA]</scope>
    <source>
        <strain evidence="7 8">YA01</strain>
    </source>
</reference>
<organism evidence="7 8">
    <name type="scientific">Caldicellulosiruptor diazotrophicus</name>
    <dbReference type="NCBI Taxonomy" id="2806205"/>
    <lineage>
        <taxon>Bacteria</taxon>
        <taxon>Bacillati</taxon>
        <taxon>Bacillota</taxon>
        <taxon>Bacillota incertae sedis</taxon>
        <taxon>Caldicellulosiruptorales</taxon>
        <taxon>Caldicellulosiruptoraceae</taxon>
        <taxon>Caldicellulosiruptor</taxon>
    </lineage>
</organism>
<comment type="catalytic activity">
    <reaction evidence="6">
        <text>L-lysyl-[protein] + 3 S-adenosyl-L-methionine = N(6),N(6),N(6)-trimethyl-L-lysyl-[protein] + 3 S-adenosyl-L-homocysteine + 3 H(+)</text>
        <dbReference type="Rhea" id="RHEA:54192"/>
        <dbReference type="Rhea" id="RHEA-COMP:9752"/>
        <dbReference type="Rhea" id="RHEA-COMP:13826"/>
        <dbReference type="ChEBI" id="CHEBI:15378"/>
        <dbReference type="ChEBI" id="CHEBI:29969"/>
        <dbReference type="ChEBI" id="CHEBI:57856"/>
        <dbReference type="ChEBI" id="CHEBI:59789"/>
        <dbReference type="ChEBI" id="CHEBI:61961"/>
    </reaction>
</comment>
<dbReference type="InterPro" id="IPR004498">
    <property type="entry name" value="Ribosomal_PrmA_MeTrfase"/>
</dbReference>
<feature type="binding site" evidence="6">
    <location>
        <position position="155"/>
    </location>
    <ligand>
        <name>S-adenosyl-L-methionine</name>
        <dbReference type="ChEBI" id="CHEBI:59789"/>
    </ligand>
</feature>
<dbReference type="GO" id="GO:0032259">
    <property type="term" value="P:methylation"/>
    <property type="evidence" value="ECO:0007669"/>
    <property type="project" value="UniProtKB-KW"/>
</dbReference>
<protein>
    <recommendedName>
        <fullName evidence="6">Ribosomal protein L11 methyltransferase</fullName>
        <shortName evidence="6">L11 Mtase</shortName>
        <ecNumber evidence="6">2.1.1.-</ecNumber>
    </recommendedName>
</protein>
<keyword evidence="2 6" id="KW-0963">Cytoplasm</keyword>
<comment type="function">
    <text evidence="6">Methylates ribosomal protein L11.</text>
</comment>
<dbReference type="InterPro" id="IPR029063">
    <property type="entry name" value="SAM-dependent_MTases_sf"/>
</dbReference>
<gene>
    <name evidence="6 7" type="primary">prmA</name>
    <name evidence="7" type="ORF">CaldiYA01_09620</name>
</gene>
<evidence type="ECO:0000256" key="3">
    <source>
        <dbReference type="ARBA" id="ARBA00022603"/>
    </source>
</evidence>
<keyword evidence="7" id="KW-0687">Ribonucleoprotein</keyword>
<name>A0ABM7NLN2_9FIRM</name>
<dbReference type="Proteomes" id="UP000663623">
    <property type="component" value="Chromosome"/>
</dbReference>
<keyword evidence="7" id="KW-0689">Ribosomal protein</keyword>
<dbReference type="HAMAP" id="MF_00735">
    <property type="entry name" value="Methyltr_PrmA"/>
    <property type="match status" value="1"/>
</dbReference>
<evidence type="ECO:0000313" key="7">
    <source>
        <dbReference type="EMBL" id="BCS81002.1"/>
    </source>
</evidence>
<feature type="binding site" evidence="6">
    <location>
        <position position="176"/>
    </location>
    <ligand>
        <name>S-adenosyl-L-methionine</name>
        <dbReference type="ChEBI" id="CHEBI:59789"/>
    </ligand>
</feature>
<dbReference type="GO" id="GO:0008168">
    <property type="term" value="F:methyltransferase activity"/>
    <property type="evidence" value="ECO:0007669"/>
    <property type="project" value="UniProtKB-KW"/>
</dbReference>